<proteinExistence type="inferred from homology"/>
<comment type="caution">
    <text evidence="3">The sequence shown here is derived from an EMBL/GenBank/DDBJ whole genome shotgun (WGS) entry which is preliminary data.</text>
</comment>
<dbReference type="EMBL" id="JPKZ01001897">
    <property type="protein sequence ID" value="KHN79555.1"/>
    <property type="molecule type" value="Genomic_DNA"/>
</dbReference>
<dbReference type="Pfam" id="PF00194">
    <property type="entry name" value="Carb_anhydrase"/>
    <property type="match status" value="1"/>
</dbReference>
<dbReference type="GO" id="GO:0006730">
    <property type="term" value="P:one-carbon metabolic process"/>
    <property type="evidence" value="ECO:0007669"/>
    <property type="project" value="TreeGrafter"/>
</dbReference>
<dbReference type="SUPFAM" id="SSF51069">
    <property type="entry name" value="Carbonic anhydrase"/>
    <property type="match status" value="3"/>
</dbReference>
<evidence type="ECO:0000259" key="2">
    <source>
        <dbReference type="PROSITE" id="PS51144"/>
    </source>
</evidence>
<gene>
    <name evidence="3" type="primary">cah-2</name>
    <name evidence="3" type="ORF">Tcan_17279</name>
</gene>
<dbReference type="PANTHER" id="PTHR18952">
    <property type="entry name" value="CARBONIC ANHYDRASE"/>
    <property type="match status" value="1"/>
</dbReference>
<reference evidence="3 4" key="1">
    <citation type="submission" date="2014-11" db="EMBL/GenBank/DDBJ databases">
        <title>Genetic blueprint of the zoonotic pathogen Toxocara canis.</title>
        <authorList>
            <person name="Zhu X.-Q."/>
            <person name="Korhonen P.K."/>
            <person name="Cai H."/>
            <person name="Young N.D."/>
            <person name="Nejsum P."/>
            <person name="von Samson-Himmelstjerna G."/>
            <person name="Boag P.R."/>
            <person name="Tan P."/>
            <person name="Li Q."/>
            <person name="Min J."/>
            <person name="Yang Y."/>
            <person name="Wang X."/>
            <person name="Fang X."/>
            <person name="Hall R.S."/>
            <person name="Hofmann A."/>
            <person name="Sternberg P.W."/>
            <person name="Jex A.R."/>
            <person name="Gasser R.B."/>
        </authorList>
    </citation>
    <scope>NUCLEOTIDE SEQUENCE [LARGE SCALE GENOMIC DNA]</scope>
    <source>
        <strain evidence="3">PN_DK_2014</strain>
    </source>
</reference>
<dbReference type="GO" id="GO:0004089">
    <property type="term" value="F:carbonate dehydratase activity"/>
    <property type="evidence" value="ECO:0007669"/>
    <property type="project" value="InterPro"/>
</dbReference>
<dbReference type="PROSITE" id="PS51144">
    <property type="entry name" value="ALPHA_CA_2"/>
    <property type="match status" value="1"/>
</dbReference>
<dbReference type="PANTHER" id="PTHR18952:SF208">
    <property type="entry name" value="CARBONIC ANHYDRASE XA-RELATED"/>
    <property type="match status" value="1"/>
</dbReference>
<accession>A0A0B2VEW9</accession>
<dbReference type="STRING" id="6265.A0A0B2VEW9"/>
<dbReference type="SMART" id="SM01057">
    <property type="entry name" value="Carb_anhydrase"/>
    <property type="match status" value="1"/>
</dbReference>
<sequence>MLPWLMTACFYPCIVGPDFWGLVNKHWRMCTAGQMQSPINVDPSVLLFDPSLTPVEVDKNQMLPWLMTACFYPCIVGPDFWGLVNKHWRMCTAGQMQSPINVDPSVLLFDPSLTPVEVDKNQMLPWLMTACFYPCIVGPDFWGLVNKHWRMCTAGQMQSPINVDPSVLLFDPSLTPVEVDKNQVEAMFVNVGQLPMLTINDSLINIKNVNISGGPSSPYRYRLHHIVVHFGQSADGERGSEHTIDRVRFPAEVQLIAYNTDLYTNFTEAMSQPHGLLAIAIIVDIGTVTNTELRKLTVASQSITYKGSKTIIKKFNAYGLLPHTEDYITYEGSLTFPGCYETVTWVIMNNPIYITKEDLQIWNDLQQTESKQPNPVFMSPNYRPLKALNGRLIRTNINIKYKLQIWNDLQQTESKQPNPVFMSPNYRPLKALNGRLIRTNINIKYKAKSPQACASNLYIDMGYKSNPTRIAVNSLHKRHSEYEDSFDDVKTLTLDSIDSVDYV</sequence>
<protein>
    <submittedName>
        <fullName evidence="3">Putative carbonic anhydrase-like protein 2</fullName>
    </submittedName>
</protein>
<dbReference type="OMA" id="QMLPWLM"/>
<dbReference type="Proteomes" id="UP000031036">
    <property type="component" value="Unassembled WGS sequence"/>
</dbReference>
<dbReference type="OrthoDB" id="5978072at2759"/>
<dbReference type="GO" id="GO:0008270">
    <property type="term" value="F:zinc ion binding"/>
    <property type="evidence" value="ECO:0007669"/>
    <property type="project" value="InterPro"/>
</dbReference>
<dbReference type="CDD" id="cd03121">
    <property type="entry name" value="alpha_CARP_X_XI_like"/>
    <property type="match status" value="1"/>
</dbReference>
<dbReference type="InterPro" id="IPR041878">
    <property type="entry name" value="Alpha_CARP_X/XI"/>
</dbReference>
<evidence type="ECO:0000256" key="1">
    <source>
        <dbReference type="ARBA" id="ARBA00010718"/>
    </source>
</evidence>
<comment type="similarity">
    <text evidence="1">Belongs to the alpha-carbonic anhydrase family.</text>
</comment>
<feature type="domain" description="Alpha-carbonic anhydrase" evidence="2">
    <location>
        <begin position="124"/>
        <end position="397"/>
    </location>
</feature>
<dbReference type="Gene3D" id="3.10.200.10">
    <property type="entry name" value="Alpha carbonic anhydrase"/>
    <property type="match status" value="3"/>
</dbReference>
<organism evidence="3 4">
    <name type="scientific">Toxocara canis</name>
    <name type="common">Canine roundworm</name>
    <dbReference type="NCBI Taxonomy" id="6265"/>
    <lineage>
        <taxon>Eukaryota</taxon>
        <taxon>Metazoa</taxon>
        <taxon>Ecdysozoa</taxon>
        <taxon>Nematoda</taxon>
        <taxon>Chromadorea</taxon>
        <taxon>Rhabditida</taxon>
        <taxon>Spirurina</taxon>
        <taxon>Ascaridomorpha</taxon>
        <taxon>Ascaridoidea</taxon>
        <taxon>Toxocaridae</taxon>
        <taxon>Toxocara</taxon>
    </lineage>
</organism>
<dbReference type="InterPro" id="IPR023561">
    <property type="entry name" value="Carbonic_anhydrase_a-class"/>
</dbReference>
<dbReference type="InterPro" id="IPR001148">
    <property type="entry name" value="CA_dom"/>
</dbReference>
<dbReference type="AlphaFoldDB" id="A0A0B2VEW9"/>
<name>A0A0B2VEW9_TOXCA</name>
<evidence type="ECO:0000313" key="3">
    <source>
        <dbReference type="EMBL" id="KHN79555.1"/>
    </source>
</evidence>
<keyword evidence="4" id="KW-1185">Reference proteome</keyword>
<evidence type="ECO:0000313" key="4">
    <source>
        <dbReference type="Proteomes" id="UP000031036"/>
    </source>
</evidence>
<dbReference type="InterPro" id="IPR036398">
    <property type="entry name" value="CA_dom_sf"/>
</dbReference>